<reference evidence="1 2" key="1">
    <citation type="submission" date="2016-01" db="EMBL/GenBank/DDBJ databases">
        <title>Investigation of taxonomic status of Bacillus aminovorans.</title>
        <authorList>
            <person name="Verma A."/>
            <person name="Pal Y."/>
            <person name="Krishnamurthi S."/>
        </authorList>
    </citation>
    <scope>NUCLEOTIDE SEQUENCE [LARGE SCALE GENOMIC DNA]</scope>
    <source>
        <strain evidence="1 2">DSM 4337</strain>
    </source>
</reference>
<gene>
    <name evidence="1" type="ORF">AWH48_01985</name>
</gene>
<accession>A0A177KWS2</accession>
<dbReference type="RefSeq" id="WP_063974738.1">
    <property type="nucleotide sequence ID" value="NZ_LQWZ01000012.1"/>
</dbReference>
<dbReference type="Proteomes" id="UP000077271">
    <property type="component" value="Unassembled WGS sequence"/>
</dbReference>
<organism evidence="1 2">
    <name type="scientific">Domibacillus aminovorans</name>
    <dbReference type="NCBI Taxonomy" id="29332"/>
    <lineage>
        <taxon>Bacteria</taxon>
        <taxon>Bacillati</taxon>
        <taxon>Bacillota</taxon>
        <taxon>Bacilli</taxon>
        <taxon>Bacillales</taxon>
        <taxon>Bacillaceae</taxon>
        <taxon>Domibacillus</taxon>
    </lineage>
</organism>
<sequence length="105" mass="12019">MIHIDIPILSHLLSRVKDSIPIKIFTLEEYAHRQKKTRQLVRQSLKKAVVELSDVKPQDFLATVADLAVALSFQVYLSGLELFDPFIIQSLFMPINDFLTMGYLS</sequence>
<comment type="caution">
    <text evidence="1">The sequence shown here is derived from an EMBL/GenBank/DDBJ whole genome shotgun (WGS) entry which is preliminary data.</text>
</comment>
<evidence type="ECO:0000313" key="2">
    <source>
        <dbReference type="Proteomes" id="UP000077271"/>
    </source>
</evidence>
<proteinExistence type="predicted"/>
<dbReference type="AlphaFoldDB" id="A0A177KWS2"/>
<evidence type="ECO:0000313" key="1">
    <source>
        <dbReference type="EMBL" id="OAH57809.1"/>
    </source>
</evidence>
<dbReference type="EMBL" id="LQWZ01000012">
    <property type="protein sequence ID" value="OAH57809.1"/>
    <property type="molecule type" value="Genomic_DNA"/>
</dbReference>
<protein>
    <submittedName>
        <fullName evidence="1">Uncharacterized protein</fullName>
    </submittedName>
</protein>
<name>A0A177KWS2_9BACI</name>